<reference evidence="2" key="1">
    <citation type="journal article" date="2020" name="Nat. Commun.">
        <title>Large-scale genome sequencing of mycorrhizal fungi provides insights into the early evolution of symbiotic traits.</title>
        <authorList>
            <person name="Miyauchi S."/>
            <person name="Kiss E."/>
            <person name="Kuo A."/>
            <person name="Drula E."/>
            <person name="Kohler A."/>
            <person name="Sanchez-Garcia M."/>
            <person name="Morin E."/>
            <person name="Andreopoulos B."/>
            <person name="Barry K.W."/>
            <person name="Bonito G."/>
            <person name="Buee M."/>
            <person name="Carver A."/>
            <person name="Chen C."/>
            <person name="Cichocki N."/>
            <person name="Clum A."/>
            <person name="Culley D."/>
            <person name="Crous P.W."/>
            <person name="Fauchery L."/>
            <person name="Girlanda M."/>
            <person name="Hayes R.D."/>
            <person name="Keri Z."/>
            <person name="LaButti K."/>
            <person name="Lipzen A."/>
            <person name="Lombard V."/>
            <person name="Magnuson J."/>
            <person name="Maillard F."/>
            <person name="Murat C."/>
            <person name="Nolan M."/>
            <person name="Ohm R.A."/>
            <person name="Pangilinan J."/>
            <person name="Pereira M.F."/>
            <person name="Perotto S."/>
            <person name="Peter M."/>
            <person name="Pfister S."/>
            <person name="Riley R."/>
            <person name="Sitrit Y."/>
            <person name="Stielow J.B."/>
            <person name="Szollosi G."/>
            <person name="Zifcakova L."/>
            <person name="Stursova M."/>
            <person name="Spatafora J.W."/>
            <person name="Tedersoo L."/>
            <person name="Vaario L.M."/>
            <person name="Yamada A."/>
            <person name="Yan M."/>
            <person name="Wang P."/>
            <person name="Xu J."/>
            <person name="Bruns T."/>
            <person name="Baldrian P."/>
            <person name="Vilgalys R."/>
            <person name="Dunand C."/>
            <person name="Henrissat B."/>
            <person name="Grigoriev I.V."/>
            <person name="Hibbett D."/>
            <person name="Nagy L.G."/>
            <person name="Martin F.M."/>
        </authorList>
    </citation>
    <scope>NUCLEOTIDE SEQUENCE</scope>
    <source>
        <strain evidence="2">UH-Tt-Lm1</strain>
    </source>
</reference>
<sequence length="430" mass="47820">MCCEAGPSDARFWDNLCTSETSSNELCLSRARSLLSCPTKITVARSFQGKEAQRLIDFLDRVLERSCLGEKHWQRGLRLLSKICKSNGMIPASYILQRELIHVGRVRYYGGSADVSDGQYSGRAVAIKHLKVIGDDRAGGAFKRLCREIISWKHLSHPNILPLLGASLSINPPRFCILSEWMVNEDIMKYVSSNPEANRLQLLSEVMAGVAYLHDLSIVHGDLKGSNIFVDSTGTARVGDFGLMTMADLSMNPLSVTVVSCVGTTRWMSPELFDPSLSSSNGRPTRESDCYALGMVIYEVLTGLRPFHRLHGYAPMLATLSGERPKKPPGAESLGFSRELWGLIELCWSKSTSSRSTAQRLYDCISPASLSWDPPQTYPVVGTEVEDVTETDSFGPLEMPCRAHFARRCRDWARRTTVRIIAFFTFFIGS</sequence>
<comment type="caution">
    <text evidence="2">The sequence shown here is derived from an EMBL/GenBank/DDBJ whole genome shotgun (WGS) entry which is preliminary data.</text>
</comment>
<evidence type="ECO:0000313" key="2">
    <source>
        <dbReference type="EMBL" id="KAF9777894.1"/>
    </source>
</evidence>
<organism evidence="2 3">
    <name type="scientific">Thelephora terrestris</name>
    <dbReference type="NCBI Taxonomy" id="56493"/>
    <lineage>
        <taxon>Eukaryota</taxon>
        <taxon>Fungi</taxon>
        <taxon>Dikarya</taxon>
        <taxon>Basidiomycota</taxon>
        <taxon>Agaricomycotina</taxon>
        <taxon>Agaricomycetes</taxon>
        <taxon>Thelephorales</taxon>
        <taxon>Thelephoraceae</taxon>
        <taxon>Thelephora</taxon>
    </lineage>
</organism>
<keyword evidence="2" id="KW-0808">Transferase</keyword>
<dbReference type="InterPro" id="IPR000719">
    <property type="entry name" value="Prot_kinase_dom"/>
</dbReference>
<name>A0A9P6H2N2_9AGAM</name>
<dbReference type="OrthoDB" id="10252171at2759"/>
<dbReference type="InterPro" id="IPR011009">
    <property type="entry name" value="Kinase-like_dom_sf"/>
</dbReference>
<dbReference type="PROSITE" id="PS00108">
    <property type="entry name" value="PROTEIN_KINASE_ST"/>
    <property type="match status" value="1"/>
</dbReference>
<dbReference type="Pfam" id="PF00069">
    <property type="entry name" value="Pkinase"/>
    <property type="match status" value="1"/>
</dbReference>
<accession>A0A9P6H2N2</accession>
<protein>
    <submittedName>
        <fullName evidence="2">Kinase-like domain-containing protein</fullName>
    </submittedName>
</protein>
<dbReference type="GO" id="GO:0004674">
    <property type="term" value="F:protein serine/threonine kinase activity"/>
    <property type="evidence" value="ECO:0007669"/>
    <property type="project" value="TreeGrafter"/>
</dbReference>
<dbReference type="GO" id="GO:0005524">
    <property type="term" value="F:ATP binding"/>
    <property type="evidence" value="ECO:0007669"/>
    <property type="project" value="InterPro"/>
</dbReference>
<evidence type="ECO:0000313" key="3">
    <source>
        <dbReference type="Proteomes" id="UP000736335"/>
    </source>
</evidence>
<dbReference type="Gene3D" id="1.10.510.10">
    <property type="entry name" value="Transferase(Phosphotransferase) domain 1"/>
    <property type="match status" value="1"/>
</dbReference>
<dbReference type="SMART" id="SM00220">
    <property type="entry name" value="S_TKc"/>
    <property type="match status" value="1"/>
</dbReference>
<dbReference type="PROSITE" id="PS50011">
    <property type="entry name" value="PROTEIN_KINASE_DOM"/>
    <property type="match status" value="1"/>
</dbReference>
<dbReference type="EMBL" id="WIUZ02000026">
    <property type="protein sequence ID" value="KAF9777894.1"/>
    <property type="molecule type" value="Genomic_DNA"/>
</dbReference>
<proteinExistence type="predicted"/>
<gene>
    <name evidence="2" type="ORF">BJ322DRAFT_1095050</name>
</gene>
<dbReference type="InterPro" id="IPR051681">
    <property type="entry name" value="Ser/Thr_Kinases-Pseudokinases"/>
</dbReference>
<evidence type="ECO:0000259" key="1">
    <source>
        <dbReference type="PROSITE" id="PS50011"/>
    </source>
</evidence>
<dbReference type="Proteomes" id="UP000736335">
    <property type="component" value="Unassembled WGS sequence"/>
</dbReference>
<dbReference type="InterPro" id="IPR008271">
    <property type="entry name" value="Ser/Thr_kinase_AS"/>
</dbReference>
<keyword evidence="3" id="KW-1185">Reference proteome</keyword>
<dbReference type="SUPFAM" id="SSF56112">
    <property type="entry name" value="Protein kinase-like (PK-like)"/>
    <property type="match status" value="1"/>
</dbReference>
<reference evidence="2" key="2">
    <citation type="submission" date="2020-11" db="EMBL/GenBank/DDBJ databases">
        <authorList>
            <consortium name="DOE Joint Genome Institute"/>
            <person name="Kuo A."/>
            <person name="Miyauchi S."/>
            <person name="Kiss E."/>
            <person name="Drula E."/>
            <person name="Kohler A."/>
            <person name="Sanchez-Garcia M."/>
            <person name="Andreopoulos B."/>
            <person name="Barry K.W."/>
            <person name="Bonito G."/>
            <person name="Buee M."/>
            <person name="Carver A."/>
            <person name="Chen C."/>
            <person name="Cichocki N."/>
            <person name="Clum A."/>
            <person name="Culley D."/>
            <person name="Crous P.W."/>
            <person name="Fauchery L."/>
            <person name="Girlanda M."/>
            <person name="Hayes R."/>
            <person name="Keri Z."/>
            <person name="Labutti K."/>
            <person name="Lipzen A."/>
            <person name="Lombard V."/>
            <person name="Magnuson J."/>
            <person name="Maillard F."/>
            <person name="Morin E."/>
            <person name="Murat C."/>
            <person name="Nolan M."/>
            <person name="Ohm R."/>
            <person name="Pangilinan J."/>
            <person name="Pereira M."/>
            <person name="Perotto S."/>
            <person name="Peter M."/>
            <person name="Riley R."/>
            <person name="Sitrit Y."/>
            <person name="Stielow B."/>
            <person name="Szollosi G."/>
            <person name="Zifcakova L."/>
            <person name="Stursova M."/>
            <person name="Spatafora J.W."/>
            <person name="Tedersoo L."/>
            <person name="Vaario L.-M."/>
            <person name="Yamada A."/>
            <person name="Yan M."/>
            <person name="Wang P."/>
            <person name="Xu J."/>
            <person name="Bruns T."/>
            <person name="Baldrian P."/>
            <person name="Vilgalys R."/>
            <person name="Henrissat B."/>
            <person name="Grigoriev I.V."/>
            <person name="Hibbett D."/>
            <person name="Nagy L.G."/>
            <person name="Martin F.M."/>
        </authorList>
    </citation>
    <scope>NUCLEOTIDE SEQUENCE</scope>
    <source>
        <strain evidence="2">UH-Tt-Lm1</strain>
    </source>
</reference>
<dbReference type="AlphaFoldDB" id="A0A9P6H2N2"/>
<dbReference type="PANTHER" id="PTHR44329">
    <property type="entry name" value="SERINE/THREONINE-PROTEIN KINASE TNNI3K-RELATED"/>
    <property type="match status" value="1"/>
</dbReference>
<keyword evidence="2" id="KW-0418">Kinase</keyword>
<feature type="domain" description="Protein kinase" evidence="1">
    <location>
        <begin position="101"/>
        <end position="381"/>
    </location>
</feature>